<feature type="transmembrane region" description="Helical" evidence="6">
    <location>
        <begin position="120"/>
        <end position="142"/>
    </location>
</feature>
<evidence type="ECO:0000256" key="1">
    <source>
        <dbReference type="ARBA" id="ARBA00004651"/>
    </source>
</evidence>
<gene>
    <name evidence="7" type="primary">cbiQ</name>
    <name evidence="7" type="ORF">E2N92_04835</name>
</gene>
<accession>A0A8G1A0L4</accession>
<dbReference type="EMBL" id="CP037968">
    <property type="protein sequence ID" value="QYZ78801.1"/>
    <property type="molecule type" value="Genomic_DNA"/>
</dbReference>
<feature type="transmembrane region" description="Helical" evidence="6">
    <location>
        <begin position="23"/>
        <end position="56"/>
    </location>
</feature>
<keyword evidence="3 6" id="KW-0812">Transmembrane</keyword>
<dbReference type="RefSeq" id="WP_220682569.1">
    <property type="nucleotide sequence ID" value="NZ_CP037968.1"/>
</dbReference>
<dbReference type="Pfam" id="PF02361">
    <property type="entry name" value="CbiQ"/>
    <property type="match status" value="1"/>
</dbReference>
<dbReference type="PANTHER" id="PTHR43723:SF1">
    <property type="entry name" value="COBALT TRANSPORT PROTEIN CBIQ"/>
    <property type="match status" value="1"/>
</dbReference>
<evidence type="ECO:0000313" key="7">
    <source>
        <dbReference type="EMBL" id="QYZ78801.1"/>
    </source>
</evidence>
<dbReference type="NCBIfam" id="TIGR02454">
    <property type="entry name" value="ECF_T_CbiQ"/>
    <property type="match status" value="1"/>
</dbReference>
<evidence type="ECO:0000256" key="5">
    <source>
        <dbReference type="ARBA" id="ARBA00023136"/>
    </source>
</evidence>
<dbReference type="PANTHER" id="PTHR43723">
    <property type="entry name" value="COBALT TRANSPORT PROTEIN CBIQ"/>
    <property type="match status" value="1"/>
</dbReference>
<keyword evidence="4 6" id="KW-1133">Transmembrane helix</keyword>
<feature type="transmembrane region" description="Helical" evidence="6">
    <location>
        <begin position="91"/>
        <end position="108"/>
    </location>
</feature>
<dbReference type="AlphaFoldDB" id="A0A8G1A0L4"/>
<dbReference type="InterPro" id="IPR052770">
    <property type="entry name" value="Cobalt_transport_CbiQ"/>
</dbReference>
<dbReference type="InterPro" id="IPR003339">
    <property type="entry name" value="ABC/ECF_trnsptr_transmembrane"/>
</dbReference>
<reference evidence="7" key="1">
    <citation type="journal article" date="2005" name="Int. J. Syst. Evol. Microbiol.">
        <title>Methanofollis formosanus sp. nov., isolated from a fish pond.</title>
        <authorList>
            <person name="Wu S.Y."/>
            <person name="Chen S.C."/>
            <person name="Lai M.C."/>
        </authorList>
    </citation>
    <scope>NUCLEOTIDE SEQUENCE</scope>
    <source>
        <strain evidence="7">ML15</strain>
    </source>
</reference>
<evidence type="ECO:0000256" key="2">
    <source>
        <dbReference type="ARBA" id="ARBA00022475"/>
    </source>
</evidence>
<organism evidence="7 8">
    <name type="scientific">Methanofollis formosanus</name>
    <dbReference type="NCBI Taxonomy" id="299308"/>
    <lineage>
        <taxon>Archaea</taxon>
        <taxon>Methanobacteriati</taxon>
        <taxon>Methanobacteriota</taxon>
        <taxon>Stenosarchaea group</taxon>
        <taxon>Methanomicrobia</taxon>
        <taxon>Methanomicrobiales</taxon>
        <taxon>Methanomicrobiaceae</taxon>
        <taxon>Methanofollis</taxon>
    </lineage>
</organism>
<reference evidence="7" key="2">
    <citation type="submission" date="2019-03" db="EMBL/GenBank/DDBJ databases">
        <authorList>
            <person name="Chen S.-C."/>
            <person name="Wu S.-Y."/>
            <person name="Lai M.-C."/>
        </authorList>
    </citation>
    <scope>NUCLEOTIDE SEQUENCE</scope>
    <source>
        <strain evidence="7">ML15</strain>
    </source>
</reference>
<feature type="transmembrane region" description="Helical" evidence="6">
    <location>
        <begin position="154"/>
        <end position="175"/>
    </location>
</feature>
<keyword evidence="8" id="KW-1185">Reference proteome</keyword>
<dbReference type="Proteomes" id="UP000826709">
    <property type="component" value="Chromosome"/>
</dbReference>
<feature type="transmembrane region" description="Helical" evidence="6">
    <location>
        <begin position="235"/>
        <end position="257"/>
    </location>
</feature>
<feature type="transmembrane region" description="Helical" evidence="6">
    <location>
        <begin position="63"/>
        <end position="85"/>
    </location>
</feature>
<keyword evidence="5 6" id="KW-0472">Membrane</keyword>
<dbReference type="OrthoDB" id="147966at2157"/>
<evidence type="ECO:0000256" key="6">
    <source>
        <dbReference type="SAM" id="Phobius"/>
    </source>
</evidence>
<evidence type="ECO:0000256" key="4">
    <source>
        <dbReference type="ARBA" id="ARBA00022989"/>
    </source>
</evidence>
<comment type="subcellular location">
    <subcellularLocation>
        <location evidence="1">Cell membrane</location>
        <topology evidence="1">Multi-pass membrane protein</topology>
    </subcellularLocation>
</comment>
<dbReference type="InterPro" id="IPR012809">
    <property type="entry name" value="ECF_CbiQ"/>
</dbReference>
<name>A0A8G1A0L4_9EURY</name>
<protein>
    <submittedName>
        <fullName evidence="7">Cobalt ECF transporter T component CbiQ</fullName>
    </submittedName>
</protein>
<evidence type="ECO:0000256" key="3">
    <source>
        <dbReference type="ARBA" id="ARBA00022692"/>
    </source>
</evidence>
<dbReference type="KEGG" id="mfk:E2N92_04835"/>
<keyword evidence="2" id="KW-1003">Cell membrane</keyword>
<sequence length="260" mass="27472">MENILDDYAHQNALRDVDTRLKLVLGGGAIIVGILSTGPVAPLFIAVSMAAITVFLARIPGRFYATLLTIPLSFAVLSAGVILFLQGGGETLFALPVGGITLTATTGSADQAALVLARTFGGMCSLFFIALTTPMVEIFAVMRALRLPAEFVDLAMLIYHFIFMLIGEAVATHNAQEIRHGYAGFRNSLRSFPMLAGALFVRAWEKGEDLILAMDARCYDGKFALDERGDGPSPLSTAGVAVYLAAAGAIALLTGGVQPF</sequence>
<evidence type="ECO:0000313" key="8">
    <source>
        <dbReference type="Proteomes" id="UP000826709"/>
    </source>
</evidence>
<dbReference type="GO" id="GO:0006824">
    <property type="term" value="P:cobalt ion transport"/>
    <property type="evidence" value="ECO:0007669"/>
    <property type="project" value="InterPro"/>
</dbReference>
<proteinExistence type="predicted"/>
<dbReference type="CDD" id="cd16914">
    <property type="entry name" value="EcfT"/>
    <property type="match status" value="1"/>
</dbReference>
<dbReference type="GO" id="GO:0043190">
    <property type="term" value="C:ATP-binding cassette (ABC) transporter complex"/>
    <property type="evidence" value="ECO:0007669"/>
    <property type="project" value="InterPro"/>
</dbReference>